<evidence type="ECO:0000313" key="1">
    <source>
        <dbReference type="EMBL" id="MDR6753435.1"/>
    </source>
</evidence>
<comment type="caution">
    <text evidence="1">The sequence shown here is derived from an EMBL/GenBank/DDBJ whole genome shotgun (WGS) entry which is preliminary data.</text>
</comment>
<organism evidence="1 2">
    <name type="scientific">Deinococcus soli</name>
    <name type="common">ex Cha et al. 2016</name>
    <dbReference type="NCBI Taxonomy" id="1309411"/>
    <lineage>
        <taxon>Bacteria</taxon>
        <taxon>Thermotogati</taxon>
        <taxon>Deinococcota</taxon>
        <taxon>Deinococci</taxon>
        <taxon>Deinococcales</taxon>
        <taxon>Deinococcaceae</taxon>
        <taxon>Deinococcus</taxon>
    </lineage>
</organism>
<evidence type="ECO:0000313" key="2">
    <source>
        <dbReference type="Proteomes" id="UP001252370"/>
    </source>
</evidence>
<reference evidence="1" key="1">
    <citation type="submission" date="2023-07" db="EMBL/GenBank/DDBJ databases">
        <title>Sorghum-associated microbial communities from plants grown in Nebraska, USA.</title>
        <authorList>
            <person name="Schachtman D."/>
        </authorList>
    </citation>
    <scope>NUCLEOTIDE SEQUENCE</scope>
    <source>
        <strain evidence="1">BE73</strain>
    </source>
</reference>
<protein>
    <submittedName>
        <fullName evidence="1">Phage terminase large subunit-like protein</fullName>
    </submittedName>
</protein>
<dbReference type="Proteomes" id="UP001252370">
    <property type="component" value="Unassembled WGS sequence"/>
</dbReference>
<accession>A0ACC6KLP6</accession>
<sequence>MARRREAWPDWLTDDVIMAALAEKELEERGELPEPEVVPPLTLKEFVHEFWEVLEPGTPLAWGWALDAICLHLEAAARREIRRLIINVPPGTMKSSLCNVFFPAWVWAELDPGERFLATAFNESLSIRDSMSCRRLVESPEYQERYGERVRLTRDQNSKGQFDTTARGRRQVKPITSATGARGNILLVDDPNNATEMDSRAHRRAITNAYDQSLSRRGADPKRYVQIVIMQRLHEEDLTGHLIRKGGWVVLRLPEKYEPEHHTVTPIWEDPRTEAGELLFPEFRDEEDYKQAELDLGSFGTAGQLQQRPVPAGGGIVKGWWWRYHAPADLIPTLPPLRLKVVSDDGDVTEIDAVVVPTPDEFDFTLTSWDFAFKDKKDSDFVVGQAWGSRGPDAFLLDQTRGRWDYVKSKQAVLDFAALHSDISEHLIEDKANGPAIISDVRTVLPGLIAYEPDGSKQSRVSAESSTIESGHVHLPHPSLAPWVAGDYLTEWAQFPNGANDDQIDPTTQALQRFKQKRKAWAKGKEKAAAQPTNLTGLTSIGGEKRSAWRR</sequence>
<keyword evidence="2" id="KW-1185">Reference proteome</keyword>
<dbReference type="EMBL" id="JAVDTP010000014">
    <property type="protein sequence ID" value="MDR6753435.1"/>
    <property type="molecule type" value="Genomic_DNA"/>
</dbReference>
<name>A0ACC6KLP6_9DEIO</name>
<proteinExistence type="predicted"/>
<gene>
    <name evidence="1" type="ORF">J2Y01_003958</name>
</gene>